<keyword evidence="2 11" id="KW-0645">Protease</keyword>
<dbReference type="InterPro" id="IPR035952">
    <property type="entry name" value="Rhomboid-like_sf"/>
</dbReference>
<evidence type="ECO:0000256" key="6">
    <source>
        <dbReference type="ARBA" id="ARBA00022989"/>
    </source>
</evidence>
<keyword evidence="12" id="KW-1185">Reference proteome</keyword>
<gene>
    <name evidence="11" type="ORF">EJ73_00106</name>
</gene>
<dbReference type="AlphaFoldDB" id="A0A318I6C1"/>
<keyword evidence="5" id="KW-0720">Serine protease</keyword>
<sequence>MIPEEHFNAGGFEDEPCSLTPQQNASMPQQAPVRRLYVKPVLNIRRSGRSFGQNFKIDKHTYPLALPMVVCFIYFLAMTLGGVNPLRDSAEVYLKWGGGEHDSIYGAGQWWRLVTNVFAHAGIEHFLSNLAAYAFGVMFLKQLMSPWKVLAVFLLCAFAGSVVCSIVTDYVFLGASGGVLGLFGTFIGCTMLQSDLLAQYKTSLYVSLIVVAVSILLSFQADVSLTAHLVGIITGVIIGFIVYYFKRHKAN</sequence>
<dbReference type="EMBL" id="QJJX01000001">
    <property type="protein sequence ID" value="PXX24840.1"/>
    <property type="molecule type" value="Genomic_DNA"/>
</dbReference>
<evidence type="ECO:0000256" key="3">
    <source>
        <dbReference type="ARBA" id="ARBA00022692"/>
    </source>
</evidence>
<dbReference type="InterPro" id="IPR022764">
    <property type="entry name" value="Peptidase_S54_rhomboid_dom"/>
</dbReference>
<keyword evidence="6 9" id="KW-1133">Transmembrane helix</keyword>
<evidence type="ECO:0000256" key="9">
    <source>
        <dbReference type="SAM" id="Phobius"/>
    </source>
</evidence>
<proteinExistence type="predicted"/>
<dbReference type="PANTHER" id="PTHR22936">
    <property type="entry name" value="RHOMBOID-RELATED"/>
    <property type="match status" value="1"/>
</dbReference>
<comment type="subcellular location">
    <subcellularLocation>
        <location evidence="1">Membrane</location>
        <topology evidence="1">Multi-pass membrane protein</topology>
    </subcellularLocation>
</comment>
<organism evidence="11 12">
    <name type="scientific">Hoylesella shahii DSM 15611 = JCM 12083</name>
    <dbReference type="NCBI Taxonomy" id="1122991"/>
    <lineage>
        <taxon>Bacteria</taxon>
        <taxon>Pseudomonadati</taxon>
        <taxon>Bacteroidota</taxon>
        <taxon>Bacteroidia</taxon>
        <taxon>Bacteroidales</taxon>
        <taxon>Prevotellaceae</taxon>
        <taxon>Hoylesella</taxon>
    </lineage>
</organism>
<reference evidence="11 12" key="1">
    <citation type="submission" date="2018-05" db="EMBL/GenBank/DDBJ databases">
        <title>Genomic Encyclopedia of Type Strains, Phase I: the one thousand microbial genomes (KMG-I) project.</title>
        <authorList>
            <person name="Kyrpides N."/>
        </authorList>
    </citation>
    <scope>NUCLEOTIDE SEQUENCE [LARGE SCALE GENOMIC DNA]</scope>
    <source>
        <strain evidence="11 12">DSM 15611</strain>
    </source>
</reference>
<protein>
    <submittedName>
        <fullName evidence="11">Membrane associated rhomboid family serine protease</fullName>
    </submittedName>
</protein>
<feature type="transmembrane region" description="Helical" evidence="9">
    <location>
        <begin position="174"/>
        <end position="192"/>
    </location>
</feature>
<name>A0A318I6C1_9BACT</name>
<evidence type="ECO:0000256" key="4">
    <source>
        <dbReference type="ARBA" id="ARBA00022801"/>
    </source>
</evidence>
<feature type="domain" description="Peptidase S54 rhomboid" evidence="10">
    <location>
        <begin position="108"/>
        <end position="244"/>
    </location>
</feature>
<evidence type="ECO:0000313" key="12">
    <source>
        <dbReference type="Proteomes" id="UP000248314"/>
    </source>
</evidence>
<dbReference type="InterPro" id="IPR002610">
    <property type="entry name" value="Peptidase_S54_rhomboid-like"/>
</dbReference>
<dbReference type="PANTHER" id="PTHR22936:SF69">
    <property type="entry name" value="RHOMBOID-LIKE PROTEIN"/>
    <property type="match status" value="1"/>
</dbReference>
<evidence type="ECO:0000256" key="8">
    <source>
        <dbReference type="SAM" id="MobiDB-lite"/>
    </source>
</evidence>
<evidence type="ECO:0000256" key="1">
    <source>
        <dbReference type="ARBA" id="ARBA00004141"/>
    </source>
</evidence>
<dbReference type="STRING" id="1122991.GCA_000613445_01939"/>
<comment type="caution">
    <text evidence="11">The sequence shown here is derived from an EMBL/GenBank/DDBJ whole genome shotgun (WGS) entry which is preliminary data.</text>
</comment>
<evidence type="ECO:0000256" key="5">
    <source>
        <dbReference type="ARBA" id="ARBA00022825"/>
    </source>
</evidence>
<evidence type="ECO:0000256" key="2">
    <source>
        <dbReference type="ARBA" id="ARBA00022670"/>
    </source>
</evidence>
<dbReference type="GO" id="GO:0004252">
    <property type="term" value="F:serine-type endopeptidase activity"/>
    <property type="evidence" value="ECO:0007669"/>
    <property type="project" value="InterPro"/>
</dbReference>
<dbReference type="GO" id="GO:0006508">
    <property type="term" value="P:proteolysis"/>
    <property type="evidence" value="ECO:0007669"/>
    <property type="project" value="UniProtKB-KW"/>
</dbReference>
<feature type="transmembrane region" description="Helical" evidence="9">
    <location>
        <begin position="147"/>
        <end position="168"/>
    </location>
</feature>
<feature type="compositionally biased region" description="Polar residues" evidence="8">
    <location>
        <begin position="19"/>
        <end position="29"/>
    </location>
</feature>
<dbReference type="Gene3D" id="1.20.1540.10">
    <property type="entry name" value="Rhomboid-like"/>
    <property type="match status" value="1"/>
</dbReference>
<accession>A0A318I6C1</accession>
<keyword evidence="7 9" id="KW-0472">Membrane</keyword>
<keyword evidence="3 9" id="KW-0812">Transmembrane</keyword>
<evidence type="ECO:0000313" key="11">
    <source>
        <dbReference type="EMBL" id="PXX24840.1"/>
    </source>
</evidence>
<dbReference type="Proteomes" id="UP000248314">
    <property type="component" value="Unassembled WGS sequence"/>
</dbReference>
<feature type="transmembrane region" description="Helical" evidence="9">
    <location>
        <begin position="227"/>
        <end position="245"/>
    </location>
</feature>
<evidence type="ECO:0000256" key="7">
    <source>
        <dbReference type="ARBA" id="ARBA00023136"/>
    </source>
</evidence>
<dbReference type="RefSeq" id="WP_025815886.1">
    <property type="nucleotide sequence ID" value="NZ_BAIZ01000014.1"/>
</dbReference>
<feature type="transmembrane region" description="Helical" evidence="9">
    <location>
        <begin position="64"/>
        <end position="83"/>
    </location>
</feature>
<evidence type="ECO:0000259" key="10">
    <source>
        <dbReference type="Pfam" id="PF01694"/>
    </source>
</evidence>
<feature type="transmembrane region" description="Helical" evidence="9">
    <location>
        <begin position="204"/>
        <end position="221"/>
    </location>
</feature>
<feature type="transmembrane region" description="Helical" evidence="9">
    <location>
        <begin position="117"/>
        <end position="140"/>
    </location>
</feature>
<dbReference type="GO" id="GO:0016020">
    <property type="term" value="C:membrane"/>
    <property type="evidence" value="ECO:0007669"/>
    <property type="project" value="UniProtKB-SubCell"/>
</dbReference>
<keyword evidence="4" id="KW-0378">Hydrolase</keyword>
<dbReference type="SUPFAM" id="SSF144091">
    <property type="entry name" value="Rhomboid-like"/>
    <property type="match status" value="1"/>
</dbReference>
<dbReference type="Pfam" id="PF01694">
    <property type="entry name" value="Rhomboid"/>
    <property type="match status" value="1"/>
</dbReference>
<feature type="region of interest" description="Disordered" evidence="8">
    <location>
        <begin position="1"/>
        <end position="30"/>
    </location>
</feature>